<keyword evidence="2 8" id="KW-0032">Aminotransferase</keyword>
<dbReference type="SUPFAM" id="SSF46785">
    <property type="entry name" value="Winged helix' DNA-binding domain"/>
    <property type="match status" value="1"/>
</dbReference>
<evidence type="ECO:0000256" key="6">
    <source>
        <dbReference type="ARBA" id="ARBA00023163"/>
    </source>
</evidence>
<evidence type="ECO:0000256" key="4">
    <source>
        <dbReference type="ARBA" id="ARBA00023015"/>
    </source>
</evidence>
<dbReference type="InterPro" id="IPR015421">
    <property type="entry name" value="PyrdxlP-dep_Trfase_major"/>
</dbReference>
<evidence type="ECO:0000256" key="2">
    <source>
        <dbReference type="ARBA" id="ARBA00022576"/>
    </source>
</evidence>
<dbReference type="InterPro" id="IPR015424">
    <property type="entry name" value="PyrdxlP-dep_Trfase"/>
</dbReference>
<dbReference type="GO" id="GO:0003700">
    <property type="term" value="F:DNA-binding transcription factor activity"/>
    <property type="evidence" value="ECO:0007669"/>
    <property type="project" value="InterPro"/>
</dbReference>
<dbReference type="PRINTS" id="PR00035">
    <property type="entry name" value="HTHGNTR"/>
</dbReference>
<dbReference type="InterPro" id="IPR036390">
    <property type="entry name" value="WH_DNA-bd_sf"/>
</dbReference>
<keyword evidence="4" id="KW-0805">Transcription regulation</keyword>
<dbReference type="CDD" id="cd00609">
    <property type="entry name" value="AAT_like"/>
    <property type="match status" value="1"/>
</dbReference>
<comment type="caution">
    <text evidence="8">The sequence shown here is derived from an EMBL/GenBank/DDBJ whole genome shotgun (WGS) entry which is preliminary data.</text>
</comment>
<dbReference type="AlphaFoldDB" id="A0A846ZFR1"/>
<dbReference type="SMART" id="SM00345">
    <property type="entry name" value="HTH_GNTR"/>
    <property type="match status" value="1"/>
</dbReference>
<evidence type="ECO:0000256" key="3">
    <source>
        <dbReference type="ARBA" id="ARBA00022898"/>
    </source>
</evidence>
<dbReference type="CDD" id="cd07377">
    <property type="entry name" value="WHTH_GntR"/>
    <property type="match status" value="1"/>
</dbReference>
<reference evidence="8 9" key="1">
    <citation type="submission" date="2020-04" db="EMBL/GenBank/DDBJ databases">
        <title>MicrobeNet Type strains.</title>
        <authorList>
            <person name="Nicholson A.C."/>
        </authorList>
    </citation>
    <scope>NUCLEOTIDE SEQUENCE [LARGE SCALE GENOMIC DNA]</scope>
    <source>
        <strain evidence="8 9">CCUG 54536</strain>
    </source>
</reference>
<dbReference type="Proteomes" id="UP000590460">
    <property type="component" value="Unassembled WGS sequence"/>
</dbReference>
<dbReference type="GO" id="GO:0030170">
    <property type="term" value="F:pyridoxal phosphate binding"/>
    <property type="evidence" value="ECO:0007669"/>
    <property type="project" value="InterPro"/>
</dbReference>
<keyword evidence="3" id="KW-0663">Pyridoxal phosphate</keyword>
<dbReference type="InterPro" id="IPR000524">
    <property type="entry name" value="Tscrpt_reg_HTH_GntR"/>
</dbReference>
<dbReference type="EMBL" id="JAAXPO010000004">
    <property type="protein sequence ID" value="NKZ18509.1"/>
    <property type="molecule type" value="Genomic_DNA"/>
</dbReference>
<dbReference type="Gene3D" id="3.90.1150.10">
    <property type="entry name" value="Aspartate Aminotransferase, domain 1"/>
    <property type="match status" value="1"/>
</dbReference>
<sequence length="478" mass="53855">MRWQLPNDKKPVYLKLIGLILQGIAQGELLPGEQLPPERQLAQELGINRSTIQRAINELVSQGILLRQQGSGTWINSGKWGILATHVNWRNYVTTNRLSDPESFMVRLQALRQQPDVINLADVQPANTPFQNLAFPATSMHDILMQKNANDMSGSAAFKAQIRRHLAPYLAQDLPDEHLLITSGAQQALFLIAQGLLSYGDAIAVEAPSYLYQLALFQVAGIRIFGVPLKANGGLDLAVLEQLYYQHHLKFVFVNPTSQNPTTRLMPLAERQALVARCQQLNLPIVEDDPFGFILAMSHKQIPTLKQLAPNNVIYIGSLSEFSGADTRIGWLVAPPALVTHLSEIRRQMESGVSSFSQYVATQLLLQPDLTTLVTHQLQHLEQQRERLIKILTPFEQQGWLTYQKPTLGSTLWVKIRRQRPLTRSDYQLFLDHKILVLPDFLFGSHDNHVRLSYAQLPEDDSMLAQKLRAVLTELLTT</sequence>
<evidence type="ECO:0000256" key="1">
    <source>
        <dbReference type="ARBA" id="ARBA00005384"/>
    </source>
</evidence>
<name>A0A846ZFR1_9LACO</name>
<dbReference type="InterPro" id="IPR015422">
    <property type="entry name" value="PyrdxlP-dep_Trfase_small"/>
</dbReference>
<dbReference type="InterPro" id="IPR036388">
    <property type="entry name" value="WH-like_DNA-bd_sf"/>
</dbReference>
<evidence type="ECO:0000259" key="7">
    <source>
        <dbReference type="PROSITE" id="PS50949"/>
    </source>
</evidence>
<dbReference type="Gene3D" id="3.40.640.10">
    <property type="entry name" value="Type I PLP-dependent aspartate aminotransferase-like (Major domain)"/>
    <property type="match status" value="1"/>
</dbReference>
<keyword evidence="6" id="KW-0804">Transcription</keyword>
<dbReference type="GO" id="GO:0003677">
    <property type="term" value="F:DNA binding"/>
    <property type="evidence" value="ECO:0007669"/>
    <property type="project" value="UniProtKB-KW"/>
</dbReference>
<dbReference type="GO" id="GO:0008483">
    <property type="term" value="F:transaminase activity"/>
    <property type="evidence" value="ECO:0007669"/>
    <property type="project" value="UniProtKB-KW"/>
</dbReference>
<dbReference type="PANTHER" id="PTHR46577:SF2">
    <property type="entry name" value="TRANSCRIPTIONAL REGULATORY PROTEIN"/>
    <property type="match status" value="1"/>
</dbReference>
<dbReference type="Pfam" id="PF00392">
    <property type="entry name" value="GntR"/>
    <property type="match status" value="1"/>
</dbReference>
<gene>
    <name evidence="8" type="ORF">HF966_04900</name>
</gene>
<organism evidence="8 9">
    <name type="scientific">Leuconostoc holzapfelii</name>
    <dbReference type="NCBI Taxonomy" id="434464"/>
    <lineage>
        <taxon>Bacteria</taxon>
        <taxon>Bacillati</taxon>
        <taxon>Bacillota</taxon>
        <taxon>Bacilli</taxon>
        <taxon>Lactobacillales</taxon>
        <taxon>Lactobacillaceae</taxon>
        <taxon>Leuconostoc</taxon>
    </lineage>
</organism>
<dbReference type="Pfam" id="PF00155">
    <property type="entry name" value="Aminotran_1_2"/>
    <property type="match status" value="1"/>
</dbReference>
<dbReference type="InterPro" id="IPR004839">
    <property type="entry name" value="Aminotransferase_I/II_large"/>
</dbReference>
<comment type="similarity">
    <text evidence="1">In the C-terminal section; belongs to the class-I pyridoxal-phosphate-dependent aminotransferase family.</text>
</comment>
<evidence type="ECO:0000256" key="5">
    <source>
        <dbReference type="ARBA" id="ARBA00023125"/>
    </source>
</evidence>
<accession>A0A846ZFR1</accession>
<keyword evidence="5" id="KW-0238">DNA-binding</keyword>
<proteinExistence type="inferred from homology"/>
<protein>
    <submittedName>
        <fullName evidence="8">PLP-dependent aminotransferase family protein</fullName>
    </submittedName>
</protein>
<feature type="domain" description="HTH gntR-type" evidence="7">
    <location>
        <begin position="10"/>
        <end position="78"/>
    </location>
</feature>
<dbReference type="Gene3D" id="1.10.10.10">
    <property type="entry name" value="Winged helix-like DNA-binding domain superfamily/Winged helix DNA-binding domain"/>
    <property type="match status" value="1"/>
</dbReference>
<dbReference type="RefSeq" id="WP_168676743.1">
    <property type="nucleotide sequence ID" value="NZ_BPKV01000005.1"/>
</dbReference>
<evidence type="ECO:0000313" key="8">
    <source>
        <dbReference type="EMBL" id="NKZ18509.1"/>
    </source>
</evidence>
<dbReference type="InterPro" id="IPR051446">
    <property type="entry name" value="HTH_trans_reg/aminotransferase"/>
</dbReference>
<dbReference type="SUPFAM" id="SSF53383">
    <property type="entry name" value="PLP-dependent transferases"/>
    <property type="match status" value="1"/>
</dbReference>
<dbReference type="PANTHER" id="PTHR46577">
    <property type="entry name" value="HTH-TYPE TRANSCRIPTIONAL REGULATORY PROTEIN GABR"/>
    <property type="match status" value="1"/>
</dbReference>
<keyword evidence="8" id="KW-0808">Transferase</keyword>
<evidence type="ECO:0000313" key="9">
    <source>
        <dbReference type="Proteomes" id="UP000590460"/>
    </source>
</evidence>
<dbReference type="PROSITE" id="PS50949">
    <property type="entry name" value="HTH_GNTR"/>
    <property type="match status" value="1"/>
</dbReference>